<dbReference type="AlphaFoldDB" id="A0A1I0QNV0"/>
<dbReference type="InterPro" id="IPR000674">
    <property type="entry name" value="Ald_Oxase/Xan_DH_a/b"/>
</dbReference>
<dbReference type="EMBL" id="FOIZ01000001">
    <property type="protein sequence ID" value="SEW29095.1"/>
    <property type="molecule type" value="Genomic_DNA"/>
</dbReference>
<dbReference type="PANTHER" id="PTHR47495:SF2">
    <property type="entry name" value="ALDEHYDE DEHYDROGENASE"/>
    <property type="match status" value="1"/>
</dbReference>
<reference evidence="2 3" key="1">
    <citation type="submission" date="2016-10" db="EMBL/GenBank/DDBJ databases">
        <authorList>
            <person name="de Groot N.N."/>
        </authorList>
    </citation>
    <scope>NUCLEOTIDE SEQUENCE [LARGE SCALE GENOMIC DNA]</scope>
    <source>
        <strain evidence="2 3">DSM 17925</strain>
    </source>
</reference>
<dbReference type="SMART" id="SM01008">
    <property type="entry name" value="Ald_Xan_dh_C"/>
    <property type="match status" value="1"/>
</dbReference>
<dbReference type="PROSITE" id="PS51318">
    <property type="entry name" value="TAT"/>
    <property type="match status" value="1"/>
</dbReference>
<dbReference type="SUPFAM" id="SSF54665">
    <property type="entry name" value="CO dehydrogenase molybdoprotein N-domain-like"/>
    <property type="match status" value="1"/>
</dbReference>
<evidence type="ECO:0000259" key="1">
    <source>
        <dbReference type="SMART" id="SM01008"/>
    </source>
</evidence>
<protein>
    <submittedName>
        <fullName evidence="2">Isoquinoline 1-oxidoreductase, beta subunit</fullName>
    </submittedName>
</protein>
<dbReference type="InterPro" id="IPR036856">
    <property type="entry name" value="Ald_Oxase/Xan_DH_a/b_sf"/>
</dbReference>
<dbReference type="OrthoDB" id="9767994at2"/>
<dbReference type="SUPFAM" id="SSF56003">
    <property type="entry name" value="Molybdenum cofactor-binding domain"/>
    <property type="match status" value="2"/>
</dbReference>
<proteinExistence type="predicted"/>
<keyword evidence="3" id="KW-1185">Reference proteome</keyword>
<dbReference type="InterPro" id="IPR006311">
    <property type="entry name" value="TAT_signal"/>
</dbReference>
<dbReference type="InterPro" id="IPR046867">
    <property type="entry name" value="AldOxase/xan_DH_MoCoBD2"/>
</dbReference>
<dbReference type="Pfam" id="PF20256">
    <property type="entry name" value="MoCoBD_2"/>
    <property type="match status" value="1"/>
</dbReference>
<evidence type="ECO:0000313" key="3">
    <source>
        <dbReference type="Proteomes" id="UP000199167"/>
    </source>
</evidence>
<dbReference type="Proteomes" id="UP000199167">
    <property type="component" value="Unassembled WGS sequence"/>
</dbReference>
<dbReference type="InterPro" id="IPR037165">
    <property type="entry name" value="AldOxase/xan_DH_Mopterin-bd_sf"/>
</dbReference>
<dbReference type="STRING" id="364200.SAMN04488515_2061"/>
<evidence type="ECO:0000313" key="2">
    <source>
        <dbReference type="EMBL" id="SEW29095.1"/>
    </source>
</evidence>
<organism evidence="2 3">
    <name type="scientific">Cognatiyoonia koreensis</name>
    <dbReference type="NCBI Taxonomy" id="364200"/>
    <lineage>
        <taxon>Bacteria</taxon>
        <taxon>Pseudomonadati</taxon>
        <taxon>Pseudomonadota</taxon>
        <taxon>Alphaproteobacteria</taxon>
        <taxon>Rhodobacterales</taxon>
        <taxon>Paracoccaceae</taxon>
        <taxon>Cognatiyoonia</taxon>
    </lineage>
</organism>
<sequence length="746" mass="79617">MGRLRTISRRTFLIGSTAVLGGVAFGTFAANKPYDNPLLADLGDGEASFNPFVKITDETITLIVNHADSGQGVQSAQAALIAEELDVDLDQVTLSFGHPDPAYYNAGFAAEAVPFMSFDRSLPAQTMRGLAADALKLLGLQGTGGSTSMPDQYVKLRTAGAVARETLKLAASAQSGVPVAELTTAGGAVQLPDGTALTYQSLAAQAAQIEPVKDVTLRDPGTWRLLGKPMQRTDSVAKSTGTETYGIDLKVDGMVHAAVRMNPRKGGAMNGYDATAAEGMRGVSQVIPLANGAAVIANNTWRAITAVNAIDFDWGPAPYPAEQDDHWQAVAASFTDDRLDKEWRADGDVDSALTDVTVIEAEYRAPYVAHQPLEPIGAIVRVDENGAEVWAGHQLPGFLTMKVADIVGCPIENVVFHNQMIGGSFGHRLEFENITLATEIAKQLLGTPVKLTFSREEDFAQDFTRQIGMSRSRGAIKDGKVDSWALDIATPSPVASQGGRMGQAVPGPDMQIVSGAWNMPYAIPHLRVRGYRVPELAPISSWRSVGASTAGFFAESFLDEMIHAAGADPLEERLRLCNHPVHRAVLETIGEMSNWGSDMGENRGRGIAIVESFGVPTAEVVEVTMTDRGIKLDKVYVVADVGQIIDPVNLESQLSGGAIWGLGHAINAEITYADGIAEQENFYTHDAMRMFQCPDVAVKALENADMIRGAGEPGVPPAPAALANAIFAATGQRLREMPFNKFIDFA</sequence>
<dbReference type="PANTHER" id="PTHR47495">
    <property type="entry name" value="ALDEHYDE DEHYDROGENASE"/>
    <property type="match status" value="1"/>
</dbReference>
<name>A0A1I0QNV0_9RHOB</name>
<dbReference type="GO" id="GO:0016491">
    <property type="term" value="F:oxidoreductase activity"/>
    <property type="evidence" value="ECO:0007669"/>
    <property type="project" value="InterPro"/>
</dbReference>
<accession>A0A1I0QNV0</accession>
<dbReference type="PIRSF" id="PIRSF036389">
    <property type="entry name" value="IOR_B"/>
    <property type="match status" value="1"/>
</dbReference>
<dbReference type="Gene3D" id="3.30.365.10">
    <property type="entry name" value="Aldehyde oxidase/xanthine dehydrogenase, molybdopterin binding domain"/>
    <property type="match status" value="4"/>
</dbReference>
<dbReference type="RefSeq" id="WP_089993537.1">
    <property type="nucleotide sequence ID" value="NZ_FOIZ01000001.1"/>
</dbReference>
<dbReference type="InterPro" id="IPR012368">
    <property type="entry name" value="OxRdtase_Mopterin-bd_su_IorB"/>
</dbReference>
<dbReference type="Pfam" id="PF02738">
    <property type="entry name" value="MoCoBD_1"/>
    <property type="match status" value="1"/>
</dbReference>
<feature type="domain" description="Aldehyde oxidase/xanthine dehydrogenase a/b hammerhead" evidence="1">
    <location>
        <begin position="240"/>
        <end position="318"/>
    </location>
</feature>
<dbReference type="InterPro" id="IPR008274">
    <property type="entry name" value="AldOxase/xan_DH_MoCoBD1"/>
</dbReference>
<dbReference type="InterPro" id="IPR052516">
    <property type="entry name" value="N-heterocyclic_Hydroxylase"/>
</dbReference>
<gene>
    <name evidence="2" type="ORF">SAMN04488515_2061</name>
</gene>
<dbReference type="Gene3D" id="3.90.1170.50">
    <property type="entry name" value="Aldehyde oxidase/xanthine dehydrogenase, a/b hammerhead"/>
    <property type="match status" value="1"/>
</dbReference>